<dbReference type="EMBL" id="JBHSDI010000001">
    <property type="protein sequence ID" value="MFC4257550.1"/>
    <property type="molecule type" value="Genomic_DNA"/>
</dbReference>
<evidence type="ECO:0000313" key="2">
    <source>
        <dbReference type="Proteomes" id="UP001595798"/>
    </source>
</evidence>
<keyword evidence="2" id="KW-1185">Reference proteome</keyword>
<gene>
    <name evidence="1" type="ORF">ACFOZ5_00740</name>
</gene>
<organism evidence="1 2">
    <name type="scientific">Marinobacter lacisalsi</name>
    <dbReference type="NCBI Taxonomy" id="475979"/>
    <lineage>
        <taxon>Bacteria</taxon>
        <taxon>Pseudomonadati</taxon>
        <taxon>Pseudomonadota</taxon>
        <taxon>Gammaproteobacteria</taxon>
        <taxon>Pseudomonadales</taxon>
        <taxon>Marinobacteraceae</taxon>
        <taxon>Marinobacter</taxon>
    </lineage>
</organism>
<protein>
    <submittedName>
        <fullName evidence="1">Uncharacterized protein</fullName>
    </submittedName>
</protein>
<dbReference type="Proteomes" id="UP001595798">
    <property type="component" value="Unassembled WGS sequence"/>
</dbReference>
<proteinExistence type="predicted"/>
<evidence type="ECO:0000313" key="1">
    <source>
        <dbReference type="EMBL" id="MFC4257550.1"/>
    </source>
</evidence>
<comment type="caution">
    <text evidence="1">The sequence shown here is derived from an EMBL/GenBank/DDBJ whole genome shotgun (WGS) entry which is preliminary data.</text>
</comment>
<name>A0ABV8QBB6_9GAMM</name>
<accession>A0ABV8QBB6</accession>
<reference evidence="2" key="1">
    <citation type="journal article" date="2019" name="Int. J. Syst. Evol. Microbiol.">
        <title>The Global Catalogue of Microorganisms (GCM) 10K type strain sequencing project: providing services to taxonomists for standard genome sequencing and annotation.</title>
        <authorList>
            <consortium name="The Broad Institute Genomics Platform"/>
            <consortium name="The Broad Institute Genome Sequencing Center for Infectious Disease"/>
            <person name="Wu L."/>
            <person name="Ma J."/>
        </authorList>
    </citation>
    <scope>NUCLEOTIDE SEQUENCE [LARGE SCALE GENOMIC DNA]</scope>
    <source>
        <strain evidence="2">CECT 7297</strain>
    </source>
</reference>
<sequence length="242" mass="27260">MIPELLVSGFDVLNEPDKRKRVVQALRDLKLPVATYEGRVEPHEEGVRASLLAISPESDRAPQSEKEDLHRRMAEQKAGLTELLGDFSADGELKSFFLGRRHQAALNLLFSLPSTPLQKGDSWTPNVTGIEIGQRFFPEDSRRVQKATLESLERDGDGRLIATMFYVIADEVTGHFEYKQAGDIQKLKMDVSNTYLAVGDFLVDEGRWKAFTAVNTNVARDESSSERMILYDMRLQQETAAK</sequence>
<dbReference type="RefSeq" id="WP_379884772.1">
    <property type="nucleotide sequence ID" value="NZ_JBHSDI010000001.1"/>
</dbReference>